<dbReference type="OrthoDB" id="7851041at2"/>
<feature type="region of interest" description="Disordered" evidence="1">
    <location>
        <begin position="64"/>
        <end position="89"/>
    </location>
</feature>
<keyword evidence="3" id="KW-1185">Reference proteome</keyword>
<comment type="caution">
    <text evidence="2">The sequence shown here is derived from an EMBL/GenBank/DDBJ whole genome shotgun (WGS) entry which is preliminary data.</text>
</comment>
<accession>A0A3N2R696</accession>
<protein>
    <recommendedName>
        <fullName evidence="4">DUF2953 domain-containing protein</fullName>
    </recommendedName>
</protein>
<organism evidence="2 3">
    <name type="scientific">Histidinibacterium lentulum</name>
    <dbReference type="NCBI Taxonomy" id="2480588"/>
    <lineage>
        <taxon>Bacteria</taxon>
        <taxon>Pseudomonadati</taxon>
        <taxon>Pseudomonadota</taxon>
        <taxon>Alphaproteobacteria</taxon>
        <taxon>Rhodobacterales</taxon>
        <taxon>Paracoccaceae</taxon>
        <taxon>Histidinibacterium</taxon>
    </lineage>
</organism>
<dbReference type="EMBL" id="RDRB01000003">
    <property type="protein sequence ID" value="ROU02954.1"/>
    <property type="molecule type" value="Genomic_DNA"/>
</dbReference>
<dbReference type="Proteomes" id="UP000268016">
    <property type="component" value="Unassembled WGS sequence"/>
</dbReference>
<evidence type="ECO:0000313" key="2">
    <source>
        <dbReference type="EMBL" id="ROU02954.1"/>
    </source>
</evidence>
<name>A0A3N2R696_9RHOB</name>
<proteinExistence type="predicted"/>
<evidence type="ECO:0000313" key="3">
    <source>
        <dbReference type="Proteomes" id="UP000268016"/>
    </source>
</evidence>
<sequence length="216" mass="23412">MPEALGWLLSALLAAGPALVLLALLLPWHLEIAGGTMPAPFGRLVLRPGSACAPALLRLSWPRPRRAPTPRKKAEVAPGRHARKANRHADRPRRLLPRLLRALPDLIADSLRGVEVISLHLSGRFGLADPAETGMLWGRLCPFLWASPALRGAVDLAPDFDGERFDGEGALTLRLWPLWLIGPALRFATGEAMAGLGSGLRRRTAALRGRRPWSAT</sequence>
<dbReference type="AlphaFoldDB" id="A0A3N2R696"/>
<gene>
    <name evidence="2" type="ORF">EAT49_06550</name>
</gene>
<reference evidence="2 3" key="1">
    <citation type="submission" date="2018-10" db="EMBL/GenBank/DDBJ databases">
        <title>Histidinibacterium lentulum gen. nov., sp. nov., a marine bacterium from the culture broth of Picochlorum sp. 122.</title>
        <authorList>
            <person name="Wang G."/>
        </authorList>
    </citation>
    <scope>NUCLEOTIDE SEQUENCE [LARGE SCALE GENOMIC DNA]</scope>
    <source>
        <strain evidence="2 3">B17</strain>
    </source>
</reference>
<dbReference type="RefSeq" id="WP_123641506.1">
    <property type="nucleotide sequence ID" value="NZ_ML119083.1"/>
</dbReference>
<evidence type="ECO:0008006" key="4">
    <source>
        <dbReference type="Google" id="ProtNLM"/>
    </source>
</evidence>
<evidence type="ECO:0000256" key="1">
    <source>
        <dbReference type="SAM" id="MobiDB-lite"/>
    </source>
</evidence>